<keyword evidence="5" id="KW-0067">ATP-binding</keyword>
<keyword evidence="3 9" id="KW-0812">Transmembrane</keyword>
<dbReference type="InterPro" id="IPR017871">
    <property type="entry name" value="ABC_transporter-like_CS"/>
</dbReference>
<keyword evidence="13" id="KW-1185">Reference proteome</keyword>
<keyword evidence="6 9" id="KW-1133">Transmembrane helix</keyword>
<dbReference type="Gene3D" id="1.20.1560.10">
    <property type="entry name" value="ABC transporter type 1, transmembrane domain"/>
    <property type="match status" value="2"/>
</dbReference>
<dbReference type="Pfam" id="PF24357">
    <property type="entry name" value="TMD0_ABC"/>
    <property type="match status" value="1"/>
</dbReference>
<evidence type="ECO:0000256" key="2">
    <source>
        <dbReference type="ARBA" id="ARBA00022448"/>
    </source>
</evidence>
<protein>
    <recommendedName>
        <fullName evidence="14">Multidrug resistance protein</fullName>
    </recommendedName>
</protein>
<evidence type="ECO:0000313" key="12">
    <source>
        <dbReference type="EMBL" id="KNG86331.1"/>
    </source>
</evidence>
<dbReference type="InterPro" id="IPR044726">
    <property type="entry name" value="ABCC_6TM_D2"/>
</dbReference>
<dbReference type="OrthoDB" id="6500128at2759"/>
<dbReference type="GO" id="GO:0005524">
    <property type="term" value="F:ATP binding"/>
    <property type="evidence" value="ECO:0007669"/>
    <property type="project" value="UniProtKB-KW"/>
</dbReference>
<evidence type="ECO:0000256" key="8">
    <source>
        <dbReference type="SAM" id="MobiDB-lite"/>
    </source>
</evidence>
<feature type="transmembrane region" description="Helical" evidence="9">
    <location>
        <begin position="342"/>
        <end position="361"/>
    </location>
</feature>
<feature type="transmembrane region" description="Helical" evidence="9">
    <location>
        <begin position="267"/>
        <end position="288"/>
    </location>
</feature>
<dbReference type="GeneID" id="26806513"/>
<dbReference type="InterPro" id="IPR003593">
    <property type="entry name" value="AAA+_ATPase"/>
</dbReference>
<feature type="transmembrane region" description="Helical" evidence="9">
    <location>
        <begin position="373"/>
        <end position="392"/>
    </location>
</feature>
<feature type="transmembrane region" description="Helical" evidence="9">
    <location>
        <begin position="52"/>
        <end position="73"/>
    </location>
</feature>
<reference evidence="12 13" key="1">
    <citation type="submission" date="2014-06" db="EMBL/GenBank/DDBJ databases">
        <title>The Genome of the Aflatoxigenic Filamentous Fungus Aspergillus nomius.</title>
        <authorList>
            <person name="Moore M.G."/>
            <person name="Shannon B.M."/>
            <person name="Brian M.M."/>
        </authorList>
    </citation>
    <scope>NUCLEOTIDE SEQUENCE [LARGE SCALE GENOMIC DNA]</scope>
    <source>
        <strain evidence="12 13">NRRL 13137</strain>
    </source>
</reference>
<feature type="transmembrane region" description="Helical" evidence="9">
    <location>
        <begin position="1271"/>
        <end position="1291"/>
    </location>
</feature>
<dbReference type="CDD" id="cd03250">
    <property type="entry name" value="ABCC_MRP_domain1"/>
    <property type="match status" value="1"/>
</dbReference>
<feature type="transmembrane region" description="Helical" evidence="9">
    <location>
        <begin position="518"/>
        <end position="538"/>
    </location>
</feature>
<accession>A0A0L1J3E3</accession>
<dbReference type="PANTHER" id="PTHR24223:SF399">
    <property type="entry name" value="ABC TRANSPORTER ATNG"/>
    <property type="match status" value="1"/>
</dbReference>
<dbReference type="PROSITE" id="PS00211">
    <property type="entry name" value="ABC_TRANSPORTER_1"/>
    <property type="match status" value="1"/>
</dbReference>
<dbReference type="GO" id="GO:0140359">
    <property type="term" value="F:ABC-type transporter activity"/>
    <property type="evidence" value="ECO:0007669"/>
    <property type="project" value="InterPro"/>
</dbReference>
<dbReference type="PROSITE" id="PS50929">
    <property type="entry name" value="ABC_TM1F"/>
    <property type="match status" value="2"/>
</dbReference>
<evidence type="ECO:0000259" key="10">
    <source>
        <dbReference type="PROSITE" id="PS50893"/>
    </source>
</evidence>
<feature type="domain" description="ABC transmembrane type-1" evidence="11">
    <location>
        <begin position="1135"/>
        <end position="1413"/>
    </location>
</feature>
<dbReference type="SUPFAM" id="SSF52540">
    <property type="entry name" value="P-loop containing nucleoside triphosphate hydrolases"/>
    <property type="match status" value="2"/>
</dbReference>
<dbReference type="Pfam" id="PF00664">
    <property type="entry name" value="ABC_membrane"/>
    <property type="match status" value="1"/>
</dbReference>
<dbReference type="FunFam" id="1.20.1560.10:FF:000055">
    <property type="entry name" value="ABC multidrug transporter (Eurofung)"/>
    <property type="match status" value="1"/>
</dbReference>
<gene>
    <name evidence="12" type="ORF">ANOM_004709</name>
</gene>
<feature type="domain" description="ABC transporter" evidence="10">
    <location>
        <begin position="1450"/>
        <end position="1660"/>
    </location>
</feature>
<feature type="transmembrane region" description="Helical" evidence="9">
    <location>
        <begin position="1168"/>
        <end position="1198"/>
    </location>
</feature>
<dbReference type="GO" id="GO:0016020">
    <property type="term" value="C:membrane"/>
    <property type="evidence" value="ECO:0007669"/>
    <property type="project" value="UniProtKB-SubCell"/>
</dbReference>
<feature type="domain" description="ABC transmembrane type-1" evidence="11">
    <location>
        <begin position="518"/>
        <end position="795"/>
    </location>
</feature>
<feature type="transmembrane region" description="Helical" evidence="9">
    <location>
        <begin position="1124"/>
        <end position="1148"/>
    </location>
</feature>
<dbReference type="InterPro" id="IPR036640">
    <property type="entry name" value="ABC1_TM_sf"/>
</dbReference>
<evidence type="ECO:0000256" key="4">
    <source>
        <dbReference type="ARBA" id="ARBA00022741"/>
    </source>
</evidence>
<feature type="transmembrane region" description="Helical" evidence="9">
    <location>
        <begin position="550"/>
        <end position="569"/>
    </location>
</feature>
<keyword evidence="4" id="KW-0547">Nucleotide-binding</keyword>
<keyword evidence="2" id="KW-0813">Transport</keyword>
<dbReference type="Proteomes" id="UP000037505">
    <property type="component" value="Unassembled WGS sequence"/>
</dbReference>
<dbReference type="EMBL" id="JNOM01000119">
    <property type="protein sequence ID" value="KNG86331.1"/>
    <property type="molecule type" value="Genomic_DNA"/>
</dbReference>
<evidence type="ECO:0000256" key="9">
    <source>
        <dbReference type="SAM" id="Phobius"/>
    </source>
</evidence>
<dbReference type="PANTHER" id="PTHR24223">
    <property type="entry name" value="ATP-BINDING CASSETTE SUB-FAMILY C"/>
    <property type="match status" value="1"/>
</dbReference>
<comment type="caution">
    <text evidence="12">The sequence shown here is derived from an EMBL/GenBank/DDBJ whole genome shotgun (WGS) entry which is preliminary data.</text>
</comment>
<dbReference type="InterPro" id="IPR056227">
    <property type="entry name" value="TMD0_ABC"/>
</dbReference>
<evidence type="ECO:0000256" key="1">
    <source>
        <dbReference type="ARBA" id="ARBA00004141"/>
    </source>
</evidence>
<feature type="region of interest" description="Disordered" evidence="8">
    <location>
        <begin position="1"/>
        <end position="23"/>
    </location>
</feature>
<dbReference type="GO" id="GO:0016887">
    <property type="term" value="F:ATP hydrolysis activity"/>
    <property type="evidence" value="ECO:0007669"/>
    <property type="project" value="InterPro"/>
</dbReference>
<dbReference type="STRING" id="1509407.A0A0L1J3E3"/>
<dbReference type="InterPro" id="IPR050173">
    <property type="entry name" value="ABC_transporter_C-like"/>
</dbReference>
<dbReference type="InterPro" id="IPR011527">
    <property type="entry name" value="ABC1_TM_dom"/>
</dbReference>
<keyword evidence="7 9" id="KW-0472">Membrane</keyword>
<comment type="subcellular location">
    <subcellularLocation>
        <location evidence="1">Membrane</location>
        <topology evidence="1">Multi-pass membrane protein</topology>
    </subcellularLocation>
</comment>
<dbReference type="Gene3D" id="3.40.50.300">
    <property type="entry name" value="P-loop containing nucleotide triphosphate hydrolases"/>
    <property type="match status" value="3"/>
</dbReference>
<evidence type="ECO:0008006" key="14">
    <source>
        <dbReference type="Google" id="ProtNLM"/>
    </source>
</evidence>
<dbReference type="Pfam" id="PF00005">
    <property type="entry name" value="ABC_tran"/>
    <property type="match status" value="2"/>
</dbReference>
<evidence type="ECO:0000256" key="6">
    <source>
        <dbReference type="ARBA" id="ARBA00022989"/>
    </source>
</evidence>
<feature type="domain" description="ABC transporter" evidence="10">
    <location>
        <begin position="852"/>
        <end position="1083"/>
    </location>
</feature>
<dbReference type="RefSeq" id="XP_015407254.1">
    <property type="nucleotide sequence ID" value="XM_015549966.1"/>
</dbReference>
<name>A0A0L1J3E3_ASPN3</name>
<feature type="transmembrane region" description="Helical" evidence="9">
    <location>
        <begin position="309"/>
        <end position="330"/>
    </location>
</feature>
<evidence type="ECO:0000259" key="11">
    <source>
        <dbReference type="PROSITE" id="PS50929"/>
    </source>
</evidence>
<evidence type="ECO:0000313" key="13">
    <source>
        <dbReference type="Proteomes" id="UP000037505"/>
    </source>
</evidence>
<evidence type="ECO:0000256" key="3">
    <source>
        <dbReference type="ARBA" id="ARBA00022692"/>
    </source>
</evidence>
<dbReference type="SMART" id="SM00382">
    <property type="entry name" value="AAA"/>
    <property type="match status" value="2"/>
</dbReference>
<proteinExistence type="predicted"/>
<dbReference type="SUPFAM" id="SSF90123">
    <property type="entry name" value="ABC transporter transmembrane region"/>
    <property type="match status" value="2"/>
</dbReference>
<evidence type="ECO:0000256" key="5">
    <source>
        <dbReference type="ARBA" id="ARBA00022840"/>
    </source>
</evidence>
<dbReference type="InterPro" id="IPR027417">
    <property type="entry name" value="P-loop_NTPase"/>
</dbReference>
<dbReference type="CDD" id="cd18580">
    <property type="entry name" value="ABC_6TM_ABCC_D2"/>
    <property type="match status" value="1"/>
</dbReference>
<dbReference type="PROSITE" id="PS50893">
    <property type="entry name" value="ABC_TRANSPORTER_2"/>
    <property type="match status" value="2"/>
</dbReference>
<feature type="transmembrane region" description="Helical" evidence="9">
    <location>
        <begin position="1355"/>
        <end position="1376"/>
    </location>
</feature>
<organism evidence="12 13">
    <name type="scientific">Aspergillus nomiae NRRL (strain ATCC 15546 / NRRL 13137 / CBS 260.88 / M93)</name>
    <dbReference type="NCBI Taxonomy" id="1509407"/>
    <lineage>
        <taxon>Eukaryota</taxon>
        <taxon>Fungi</taxon>
        <taxon>Dikarya</taxon>
        <taxon>Ascomycota</taxon>
        <taxon>Pezizomycotina</taxon>
        <taxon>Eurotiomycetes</taxon>
        <taxon>Eurotiomycetidae</taxon>
        <taxon>Eurotiales</taxon>
        <taxon>Aspergillaceae</taxon>
        <taxon>Aspergillus</taxon>
        <taxon>Aspergillus subgen. Circumdati</taxon>
    </lineage>
</organism>
<dbReference type="InterPro" id="IPR003439">
    <property type="entry name" value="ABC_transporter-like_ATP-bd"/>
</dbReference>
<evidence type="ECO:0000256" key="7">
    <source>
        <dbReference type="ARBA" id="ARBA00023136"/>
    </source>
</evidence>
<dbReference type="FunFam" id="1.20.1560.10:FF:000066">
    <property type="entry name" value="ABC multidrug transporter (Eurofung)"/>
    <property type="match status" value="1"/>
</dbReference>
<sequence length="1669" mass="184035">MSIVAPHSQRLSSSPSVNEEKYELNSGNTIADDYVDPPVFDQGRRRAFCRQYVIIVICLLLTLGGLLLTVVSASSTVYSTSTIMSWESFASSSPESPHSSSHHRHHGTSPNTYNLSSPVMEGIMKSPCGHTATEARARGCHFDIITFCWLPDRCYDAELSDSFEKLVDWKWYLDRNKTQPVPKEEALQGELDGLNPGTMQGFFGQAASRRVIALASLISYFYNFPRIPLHILDITLPRISLAMANDSTVSWAEDAFGPASHVRGFDFTLTFEQVVLSIIPSIVLLLAGPSRLLYLTRCRSKTCPQQKKYLCKLVTSSINLVLQLSLLVLWSVSPSSRTSTTIPAASLSLANAIVIIGLSYIEDRKSTKPSSLLTIYLLLSILFDAVQVRTLWLTHRIPMAAVQSAITGTKLAMLLLEMREKTSYLQSPYRDYPPEATSGIVNLSFVWWINRLFMTGYRKLMGNRDLYDLDPGLASGPAGERVKRMWEKQGSAKSKLTLPWVFVRCFWMEFLAVVWPRVCLIGFSFAQPFLIMAAVQHVERPVTTETRDHGYGLIGATVLVYLGIAFSNVHYRQRFSRVSTLFRGAMIALIHDRTLILQDGLYTESAALTLMSTDVDGIIEHLENMNDVWARTIEVTIGITLLGIQLGATCIVPLLLTLACLVGQKLVANSIGNDQQSWNLEIQKRVKNTSAVLGTMKAIKVSGLSKALAQNLQEHRERELFVSRAFFKGIMWLNGLATLPRIWSPVITFTVYAIQARIQGDDSLTTVRAFTALSIITLVTTPAEKLLAVLPQLAAAMGCFQRIHEYITSDPVKDGRLGRTEVLTLNSAISSANTNEKGFTPRTDDEEQGIVIGLDNVTVLPSPKAISVALKNVSFKVRQGNLLVVTGSVGSGKTTLLKTILGELDCQSGTVCVESKRISYCSQNPWLLNTTIKKSVTGLEDHKVDEKWYQTVIRSCCLEEDIHGWPDGDQSEVGSKGLALSGGQKQRVALARAVYSRQDIALLDDTLSASDMQTQEMIIARLLSNDGIFRQLGTTVILTTHNPRLLKVADSVISLSADGQVERQTTGKDAIQYAAIIRENEDTDAGEAGLNEKTWDKAASSSNGAANEVEDDDRTRQIGDLSVYYYYARIVGPFLCTMFLLAHALLAFAENFPRVWLSKWTEAGGSQLPLYLSVYIVLALAASVLVLGCIWVIFLNLMPKSAIRLHWRLLNTVIRAHLSFFSTTDSGVTLNRFSQDMTLVDLALPISLMSLGQSFFGCIATVGLIATGSAYMAITIPVTLVVLYILQKIYLKTSRQLRYLDLECRSPLYSHFVEVLDGLPTIRAFGWQVASTEVLIQHLDQSQKPYYMLSCAQRWLNLVLDIVVMALATIVVTLAVELHESTNAGLLGVALNNILGFNQLLSFFITAWTTFETSLGAIARVKSFVETTPSEVPPGQISEPPVCWPEQGAIHIQDLSLSYPNGTSALHDISMCITPGERIGICGRTGSGKSSFILALLRLLNPSHGTITIDGINIESLSPPAIREALIAVPQDPFTLLGSVRYNADIMGVSNDEDITSVLKQVAYGRPLKAEEVWTHPGGSPAVSRRTAATSNLDSETDRRTQQILKDAFDGCTVISVAHRLDTIINFDRIAVLDAGRLVEFDTPQRLLARDGLFRRMVSAFEEQGLDEL</sequence>